<dbReference type="PANTHER" id="PTHR28052">
    <property type="entry name" value="UPF0545 PROTEIN C22ORF39"/>
    <property type="match status" value="1"/>
</dbReference>
<proteinExistence type="predicted"/>
<dbReference type="EMBL" id="LKEB01000003">
    <property type="protein sequence ID" value="ROW17094.1"/>
    <property type="molecule type" value="Genomic_DNA"/>
</dbReference>
<dbReference type="STRING" id="1230097.A0A423XM05"/>
<dbReference type="OrthoDB" id="2017405at2759"/>
<dbReference type="Pfam" id="PF10712">
    <property type="entry name" value="NAD-GH"/>
    <property type="match status" value="2"/>
</dbReference>
<evidence type="ECO:0000313" key="2">
    <source>
        <dbReference type="EMBL" id="ROW17094.1"/>
    </source>
</evidence>
<sequence>MGWFWQESASASPSSAQSTAQAPAQTTAQAPSRPAQNPKDSKSNPDVDPEISRFLEDLMGDVKSTASSENKQSPPPSTSSPADPASGSSSPPAQAPQSSIAWSSWFSRSSTPTDPFPKSSDTPPSSHQQHTPPPSATDTLQAGETTTTPSSPDGETRLSPLAESLLPTTMDCEQAFNQAFYCQSLGGQWNNIYRYGGVKSCSENWDDFWFCMRVKGYGAGKVRDDSIREYYRKKHLAKYGPGKPSSEDVWREREERLPPGAAFTEPVEAPTERYSIDLLDGGAVVATGTGGTSAGEATGSTLGTARGATSTVELHHDGVGNSLKLLLLSLVLLLGSLLALVQPGDGLVNLSLELLLVGSVKLLVDLGVGQSVAQRVGVGLEAVLGRDTLGLKIVLLLELLGLSQHALNVLLGQTTLVVGDDNLVGLAGTLLEGGDVDDTVGIDIEGNLDLGNTTGCGGDTGKLELAEQVVVLGALALTLVDLDEHTGLVVGEGREDLGLLGGDGGVAGDELGHHATSGLNTDGERRDIQKQDLVGGLGAGVTRQDGGLDGGTVGNSLIGVDGLVGLLAVEVVGDQLLDTGDTGGTSDQDDLVDLRLVDLSVGQDTVNRLQGRAEEVLAQLLETSTGDGGVEVDTLEQGVDLDGGLGRRRQSALRTLASSAETTQSTGVGAQICKMGHIEGTTTQVEDEDVALALDLLVKTVSDGSGGRLVDDTEDVQASDETSVLGGLTLRVVEVGRNSDDSVVNGATEVCLSGLAHLGQDHGGDLLGGEGLGLALELDLDGRLTGLVDDLEGEVLHVGLNLVVAELATNQPLRVEDGVVRVHGDLVLGGISNQTLGVGESDERGRCAVTLVVCDTD</sequence>
<reference evidence="2 3" key="1">
    <citation type="submission" date="2015-09" db="EMBL/GenBank/DDBJ databases">
        <title>Host preference determinants of Valsa canker pathogens revealed by comparative genomics.</title>
        <authorList>
            <person name="Yin Z."/>
            <person name="Huang L."/>
        </authorList>
    </citation>
    <scope>NUCLEOTIDE SEQUENCE [LARGE SCALE GENOMIC DNA]</scope>
    <source>
        <strain evidence="2 3">SXYLt</strain>
    </source>
</reference>
<evidence type="ECO:0000313" key="3">
    <source>
        <dbReference type="Proteomes" id="UP000285146"/>
    </source>
</evidence>
<evidence type="ECO:0000256" key="1">
    <source>
        <dbReference type="SAM" id="MobiDB-lite"/>
    </source>
</evidence>
<gene>
    <name evidence="2" type="ORF">VPNG_01039</name>
</gene>
<organism evidence="2 3">
    <name type="scientific">Cytospora leucostoma</name>
    <dbReference type="NCBI Taxonomy" id="1230097"/>
    <lineage>
        <taxon>Eukaryota</taxon>
        <taxon>Fungi</taxon>
        <taxon>Dikarya</taxon>
        <taxon>Ascomycota</taxon>
        <taxon>Pezizomycotina</taxon>
        <taxon>Sordariomycetes</taxon>
        <taxon>Sordariomycetidae</taxon>
        <taxon>Diaporthales</taxon>
        <taxon>Cytosporaceae</taxon>
        <taxon>Cytospora</taxon>
    </lineage>
</organism>
<feature type="compositionally biased region" description="Basic and acidic residues" evidence="1">
    <location>
        <begin position="39"/>
        <end position="56"/>
    </location>
</feature>
<dbReference type="PANTHER" id="PTHR28052:SF1">
    <property type="entry name" value="UPF0545 PROTEIN C22ORF39"/>
    <property type="match status" value="1"/>
</dbReference>
<accession>A0A423XM05</accession>
<feature type="compositionally biased region" description="Low complexity" evidence="1">
    <location>
        <begin position="8"/>
        <end position="36"/>
    </location>
</feature>
<dbReference type="Pfam" id="PF11326">
    <property type="entry name" value="PANTS-like"/>
    <property type="match status" value="1"/>
</dbReference>
<name>A0A423XM05_9PEZI</name>
<comment type="caution">
    <text evidence="2">The sequence shown here is derived from an EMBL/GenBank/DDBJ whole genome shotgun (WGS) entry which is preliminary data.</text>
</comment>
<dbReference type="InterPro" id="IPR021475">
    <property type="entry name" value="Pants/Emi1-like"/>
</dbReference>
<dbReference type="InterPro" id="IPR019651">
    <property type="entry name" value="Glutamate_DH_NAD-spec"/>
</dbReference>
<feature type="compositionally biased region" description="Polar residues" evidence="1">
    <location>
        <begin position="136"/>
        <end position="153"/>
    </location>
</feature>
<dbReference type="Proteomes" id="UP000285146">
    <property type="component" value="Unassembled WGS sequence"/>
</dbReference>
<feature type="compositionally biased region" description="Low complexity" evidence="1">
    <location>
        <begin position="79"/>
        <end position="110"/>
    </location>
</feature>
<dbReference type="InParanoid" id="A0A423XM05"/>
<dbReference type="AlphaFoldDB" id="A0A423XM05"/>
<keyword evidence="3" id="KW-1185">Reference proteome</keyword>
<protein>
    <submittedName>
        <fullName evidence="2">Uncharacterized protein</fullName>
    </submittedName>
</protein>
<feature type="region of interest" description="Disordered" evidence="1">
    <location>
        <begin position="1"/>
        <end position="159"/>
    </location>
</feature>